<organism evidence="7 8">
    <name type="scientific">Methylobacterium indicum</name>
    <dbReference type="NCBI Taxonomy" id="1775910"/>
    <lineage>
        <taxon>Bacteria</taxon>
        <taxon>Pseudomonadati</taxon>
        <taxon>Pseudomonadota</taxon>
        <taxon>Alphaproteobacteria</taxon>
        <taxon>Hyphomicrobiales</taxon>
        <taxon>Methylobacteriaceae</taxon>
        <taxon>Methylobacterium</taxon>
    </lineage>
</organism>
<dbReference type="InterPro" id="IPR017871">
    <property type="entry name" value="ABC_transporter-like_CS"/>
</dbReference>
<dbReference type="InterPro" id="IPR015855">
    <property type="entry name" value="ABC_transpr_MalK-like"/>
</dbReference>
<keyword evidence="3" id="KW-0813">Transport</keyword>
<dbReference type="InterPro" id="IPR008995">
    <property type="entry name" value="Mo/tungstate-bd_C_term_dom"/>
</dbReference>
<dbReference type="GO" id="GO:0008643">
    <property type="term" value="P:carbohydrate transport"/>
    <property type="evidence" value="ECO:0007669"/>
    <property type="project" value="InterPro"/>
</dbReference>
<dbReference type="Proteomes" id="UP000663508">
    <property type="component" value="Chromosome"/>
</dbReference>
<feature type="domain" description="ABC transporter" evidence="6">
    <location>
        <begin position="4"/>
        <end position="234"/>
    </location>
</feature>
<dbReference type="PROSITE" id="PS50893">
    <property type="entry name" value="ABC_TRANSPORTER_2"/>
    <property type="match status" value="1"/>
</dbReference>
<accession>A0A8H9C395</accession>
<dbReference type="EMBL" id="AP024145">
    <property type="protein sequence ID" value="BCM81678.1"/>
    <property type="molecule type" value="Genomic_DNA"/>
</dbReference>
<dbReference type="InterPro" id="IPR003439">
    <property type="entry name" value="ABC_transporter-like_ATP-bd"/>
</dbReference>
<keyword evidence="5 7" id="KW-0067">ATP-binding</keyword>
<evidence type="ECO:0000256" key="3">
    <source>
        <dbReference type="ARBA" id="ARBA00022448"/>
    </source>
</evidence>
<dbReference type="NCBIfam" id="NF008653">
    <property type="entry name" value="PRK11650.1"/>
    <property type="match status" value="1"/>
</dbReference>
<sequence>MATVGIVGVRKSYGATPIIRGVSIDIQDGEFVILVGPSGCGKSTLLRMIAGLENITAGEIRIGSRVVNAVPPKERDIAMVFQNYALYPHMTVKDNMAFSLKLRKAPKEEIESRVGRAAAILGLEKLLDRYPRQLSGGQRQRVAMGRAIVRDPQVFLFDEPLSNLDAKLRVAMRAEIKELHQRLRTTTVYVTHDQIEAMTMADKIVVMHDGVVEQVGAPLELYDRPDNMFVAGFIGSPAMNFLKGRVAGNSFRSDGGLTLPLPTRGARPADGMPAVYGLRPEHVRLAEGGVPVEVAVVEPTGSETMVLVRPPGGGTQAIAKEVARDIACVFRDRIGAGPGERITITADPALVHLFDAENGRRLGALPG</sequence>
<evidence type="ECO:0000259" key="6">
    <source>
        <dbReference type="PROSITE" id="PS50893"/>
    </source>
</evidence>
<dbReference type="SUPFAM" id="SSF50331">
    <property type="entry name" value="MOP-like"/>
    <property type="match status" value="1"/>
</dbReference>
<evidence type="ECO:0000256" key="2">
    <source>
        <dbReference type="ARBA" id="ARBA00005417"/>
    </source>
</evidence>
<reference evidence="7" key="1">
    <citation type="submission" date="2020-11" db="EMBL/GenBank/DDBJ databases">
        <title>Complete genome sequence of a novel pathogenic Methylobacterium strain isolated from rice in Vietnam.</title>
        <authorList>
            <person name="Lai K."/>
            <person name="Okazaki S."/>
            <person name="Higashi K."/>
            <person name="Mori H."/>
            <person name="Toyoda A."/>
            <person name="Kurokawa K."/>
        </authorList>
    </citation>
    <scope>NUCLEOTIDE SEQUENCE</scope>
    <source>
        <strain evidence="7">VL1</strain>
    </source>
</reference>
<dbReference type="AlphaFoldDB" id="A0A8H9C395"/>
<dbReference type="InterPro" id="IPR047641">
    <property type="entry name" value="ABC_transpr_MalK/UgpC-like"/>
</dbReference>
<dbReference type="Pfam" id="PF00005">
    <property type="entry name" value="ABC_tran"/>
    <property type="match status" value="1"/>
</dbReference>
<dbReference type="CDD" id="cd03301">
    <property type="entry name" value="ABC_MalK_N"/>
    <property type="match status" value="1"/>
</dbReference>
<dbReference type="InterPro" id="IPR003593">
    <property type="entry name" value="AAA+_ATPase"/>
</dbReference>
<dbReference type="InterPro" id="IPR027417">
    <property type="entry name" value="P-loop_NTPase"/>
</dbReference>
<dbReference type="Gene3D" id="2.40.50.140">
    <property type="entry name" value="Nucleic acid-binding proteins"/>
    <property type="match status" value="1"/>
</dbReference>
<dbReference type="GO" id="GO:0055052">
    <property type="term" value="C:ATP-binding cassette (ABC) transporter complex, substrate-binding subunit-containing"/>
    <property type="evidence" value="ECO:0007669"/>
    <property type="project" value="TreeGrafter"/>
</dbReference>
<dbReference type="Gene3D" id="2.40.50.100">
    <property type="match status" value="1"/>
</dbReference>
<evidence type="ECO:0000256" key="5">
    <source>
        <dbReference type="ARBA" id="ARBA00022840"/>
    </source>
</evidence>
<dbReference type="PANTHER" id="PTHR43875:SF10">
    <property type="entry name" value="BLL2173 PROTEIN"/>
    <property type="match status" value="1"/>
</dbReference>
<dbReference type="InterPro" id="IPR012340">
    <property type="entry name" value="NA-bd_OB-fold"/>
</dbReference>
<keyword evidence="4" id="KW-0547">Nucleotide-binding</keyword>
<dbReference type="GO" id="GO:0005524">
    <property type="term" value="F:ATP binding"/>
    <property type="evidence" value="ECO:0007669"/>
    <property type="project" value="UniProtKB-KW"/>
</dbReference>
<gene>
    <name evidence="7" type="ORF">mvi_01390</name>
</gene>
<dbReference type="Gene3D" id="3.40.50.300">
    <property type="entry name" value="P-loop containing nucleotide triphosphate hydrolases"/>
    <property type="match status" value="1"/>
</dbReference>
<comment type="similarity">
    <text evidence="2">Belongs to the ABC transporter superfamily.</text>
</comment>
<dbReference type="SMART" id="SM00382">
    <property type="entry name" value="AAA"/>
    <property type="match status" value="1"/>
</dbReference>
<proteinExistence type="inferred from homology"/>
<evidence type="ECO:0000313" key="8">
    <source>
        <dbReference type="Proteomes" id="UP000663508"/>
    </source>
</evidence>
<dbReference type="PANTHER" id="PTHR43875">
    <property type="entry name" value="MALTODEXTRIN IMPORT ATP-BINDING PROTEIN MSMX"/>
    <property type="match status" value="1"/>
</dbReference>
<name>A0A8H9C395_9HYPH</name>
<dbReference type="PROSITE" id="PS00211">
    <property type="entry name" value="ABC_TRANSPORTER_1"/>
    <property type="match status" value="1"/>
</dbReference>
<evidence type="ECO:0000313" key="7">
    <source>
        <dbReference type="EMBL" id="BCM81678.1"/>
    </source>
</evidence>
<dbReference type="FunFam" id="3.40.50.300:FF:000042">
    <property type="entry name" value="Maltose/maltodextrin ABC transporter, ATP-binding protein"/>
    <property type="match status" value="1"/>
</dbReference>
<evidence type="ECO:0000256" key="1">
    <source>
        <dbReference type="ARBA" id="ARBA00004417"/>
    </source>
</evidence>
<protein>
    <submittedName>
        <fullName evidence="7">Sugar ABC transporter ATP-binding protein</fullName>
    </submittedName>
</protein>
<comment type="subcellular location">
    <subcellularLocation>
        <location evidence="1">Cell inner membrane</location>
        <topology evidence="1">Peripheral membrane protein</topology>
    </subcellularLocation>
</comment>
<dbReference type="GO" id="GO:0140359">
    <property type="term" value="F:ABC-type transporter activity"/>
    <property type="evidence" value="ECO:0007669"/>
    <property type="project" value="InterPro"/>
</dbReference>
<dbReference type="InterPro" id="IPR040582">
    <property type="entry name" value="OB_MalK-like"/>
</dbReference>
<dbReference type="GO" id="GO:0016887">
    <property type="term" value="F:ATP hydrolysis activity"/>
    <property type="evidence" value="ECO:0007669"/>
    <property type="project" value="InterPro"/>
</dbReference>
<evidence type="ECO:0000256" key="4">
    <source>
        <dbReference type="ARBA" id="ARBA00022741"/>
    </source>
</evidence>
<dbReference type="KEGG" id="mind:mvi_01390"/>
<dbReference type="SUPFAM" id="SSF52540">
    <property type="entry name" value="P-loop containing nucleoside triphosphate hydrolases"/>
    <property type="match status" value="1"/>
</dbReference>
<dbReference type="Pfam" id="PF17912">
    <property type="entry name" value="OB_MalK"/>
    <property type="match status" value="1"/>
</dbReference>